<dbReference type="GO" id="GO:0004826">
    <property type="term" value="F:phenylalanine-tRNA ligase activity"/>
    <property type="evidence" value="ECO:0007669"/>
    <property type="project" value="InterPro"/>
</dbReference>
<feature type="domain" description="B3/B4 tRNA-binding" evidence="1">
    <location>
        <begin position="66"/>
        <end position="220"/>
    </location>
</feature>
<dbReference type="RefSeq" id="WP_116958781.1">
    <property type="nucleotide sequence ID" value="NZ_QVLS01000005.1"/>
</dbReference>
<dbReference type="InterPro" id="IPR020825">
    <property type="entry name" value="Phe-tRNA_synthase-like_B3/B4"/>
</dbReference>
<name>A0A372EKA9_9BURK</name>
<accession>A0A372EKA9</accession>
<dbReference type="PANTHER" id="PTHR39209:SF2">
    <property type="entry name" value="CYTOPLASMIC PROTEIN"/>
    <property type="match status" value="1"/>
</dbReference>
<gene>
    <name evidence="2" type="ORF">DY262_10290</name>
</gene>
<reference evidence="2 3" key="1">
    <citation type="submission" date="2018-08" db="EMBL/GenBank/DDBJ databases">
        <title>Hydrogenophaga sp. LA-38 isolated from sludge.</title>
        <authorList>
            <person name="Im W.-T."/>
        </authorList>
    </citation>
    <scope>NUCLEOTIDE SEQUENCE [LARGE SCALE GENOMIC DNA]</scope>
    <source>
        <strain evidence="2 3">LA-38</strain>
    </source>
</reference>
<dbReference type="EMBL" id="QVLS01000005">
    <property type="protein sequence ID" value="RFP79354.1"/>
    <property type="molecule type" value="Genomic_DNA"/>
</dbReference>
<organism evidence="2 3">
    <name type="scientific">Hydrogenophaga borbori</name>
    <dbReference type="NCBI Taxonomy" id="2294117"/>
    <lineage>
        <taxon>Bacteria</taxon>
        <taxon>Pseudomonadati</taxon>
        <taxon>Pseudomonadota</taxon>
        <taxon>Betaproteobacteria</taxon>
        <taxon>Burkholderiales</taxon>
        <taxon>Comamonadaceae</taxon>
        <taxon>Hydrogenophaga</taxon>
    </lineage>
</organism>
<dbReference type="InterPro" id="IPR005146">
    <property type="entry name" value="B3/B4_tRNA-bd"/>
</dbReference>
<dbReference type="SUPFAM" id="SSF56037">
    <property type="entry name" value="PheT/TilS domain"/>
    <property type="match status" value="1"/>
</dbReference>
<dbReference type="GO" id="GO:0003723">
    <property type="term" value="F:RNA binding"/>
    <property type="evidence" value="ECO:0007669"/>
    <property type="project" value="InterPro"/>
</dbReference>
<protein>
    <recommendedName>
        <fullName evidence="1">B3/B4 tRNA-binding domain-containing protein</fullName>
    </recommendedName>
</protein>
<dbReference type="Pfam" id="PF03483">
    <property type="entry name" value="B3_4"/>
    <property type="match status" value="1"/>
</dbReference>
<comment type="caution">
    <text evidence="2">The sequence shown here is derived from an EMBL/GenBank/DDBJ whole genome shotgun (WGS) entry which is preliminary data.</text>
</comment>
<dbReference type="Gene3D" id="3.50.40.10">
    <property type="entry name" value="Phenylalanyl-trna Synthetase, Chain B, domain 3"/>
    <property type="match status" value="1"/>
</dbReference>
<dbReference type="AlphaFoldDB" id="A0A372EKA9"/>
<evidence type="ECO:0000259" key="1">
    <source>
        <dbReference type="SMART" id="SM00873"/>
    </source>
</evidence>
<evidence type="ECO:0000313" key="2">
    <source>
        <dbReference type="EMBL" id="RFP79354.1"/>
    </source>
</evidence>
<dbReference type="Proteomes" id="UP000261931">
    <property type="component" value="Unassembled WGS sequence"/>
</dbReference>
<keyword evidence="3" id="KW-1185">Reference proteome</keyword>
<dbReference type="PANTHER" id="PTHR39209">
    <property type="match status" value="1"/>
</dbReference>
<dbReference type="SMART" id="SM00873">
    <property type="entry name" value="B3_4"/>
    <property type="match status" value="1"/>
</dbReference>
<evidence type="ECO:0000313" key="3">
    <source>
        <dbReference type="Proteomes" id="UP000261931"/>
    </source>
</evidence>
<proteinExistence type="predicted"/>
<sequence>MNPTTLNYQLAAEVLADHPGYCRGVVVVRGADNTRAAPALVALLREAEAGLREAVRGNVAEHERIAAWREAYRRFGAKPSEHRAAIEALARRVLKPDQLPSINPLVDIGNIVSLRHLLPAGVHPLGEGENRLALRHARAGDGFAPPDGGPAEAPPEGEIVFADGARVLTRRWTWRQAASTQTLPETTRVFFNIDGLPPTPREAVLAAMDDVRALVREHTGGEVVAAQLLSAEQPAMALDLGG</sequence>